<name>A0ACC2CYH4_DIPCM</name>
<dbReference type="EMBL" id="CM055099">
    <property type="protein sequence ID" value="KAJ7546737.1"/>
    <property type="molecule type" value="Genomic_DNA"/>
</dbReference>
<evidence type="ECO:0000313" key="2">
    <source>
        <dbReference type="Proteomes" id="UP001162992"/>
    </source>
</evidence>
<reference evidence="2" key="1">
    <citation type="journal article" date="2024" name="Proc. Natl. Acad. Sci. U.S.A.">
        <title>Extraordinary preservation of gene collinearity over three hundred million years revealed in homosporous lycophytes.</title>
        <authorList>
            <person name="Li C."/>
            <person name="Wickell D."/>
            <person name="Kuo L.Y."/>
            <person name="Chen X."/>
            <person name="Nie B."/>
            <person name="Liao X."/>
            <person name="Peng D."/>
            <person name="Ji J."/>
            <person name="Jenkins J."/>
            <person name="Williams M."/>
            <person name="Shu S."/>
            <person name="Plott C."/>
            <person name="Barry K."/>
            <person name="Rajasekar S."/>
            <person name="Grimwood J."/>
            <person name="Han X."/>
            <person name="Sun S."/>
            <person name="Hou Z."/>
            <person name="He W."/>
            <person name="Dai G."/>
            <person name="Sun C."/>
            <person name="Schmutz J."/>
            <person name="Leebens-Mack J.H."/>
            <person name="Li F.W."/>
            <person name="Wang L."/>
        </authorList>
    </citation>
    <scope>NUCLEOTIDE SEQUENCE [LARGE SCALE GENOMIC DNA]</scope>
    <source>
        <strain evidence="2">cv. PW_Plant_1</strain>
    </source>
</reference>
<proteinExistence type="predicted"/>
<keyword evidence="2" id="KW-1185">Reference proteome</keyword>
<protein>
    <submittedName>
        <fullName evidence="1">Uncharacterized protein</fullName>
    </submittedName>
</protein>
<sequence>MLTVVCSLLQKVSFSLSVCELLVMARDNCKQHNMLLSDDDDDYNPPDLAPAALGDNANALRIHALLLSHSGGVMVLLFSGSINFLLQSYSPSAVVKLQVIMPVWVLHALP</sequence>
<gene>
    <name evidence="1" type="ORF">O6H91_08G052400</name>
</gene>
<dbReference type="Proteomes" id="UP001162992">
    <property type="component" value="Chromosome 8"/>
</dbReference>
<organism evidence="1 2">
    <name type="scientific">Diphasiastrum complanatum</name>
    <name type="common">Issler's clubmoss</name>
    <name type="synonym">Lycopodium complanatum</name>
    <dbReference type="NCBI Taxonomy" id="34168"/>
    <lineage>
        <taxon>Eukaryota</taxon>
        <taxon>Viridiplantae</taxon>
        <taxon>Streptophyta</taxon>
        <taxon>Embryophyta</taxon>
        <taxon>Tracheophyta</taxon>
        <taxon>Lycopodiopsida</taxon>
        <taxon>Lycopodiales</taxon>
        <taxon>Lycopodiaceae</taxon>
        <taxon>Lycopodioideae</taxon>
        <taxon>Diphasiastrum</taxon>
    </lineage>
</organism>
<comment type="caution">
    <text evidence="1">The sequence shown here is derived from an EMBL/GenBank/DDBJ whole genome shotgun (WGS) entry which is preliminary data.</text>
</comment>
<evidence type="ECO:0000313" key="1">
    <source>
        <dbReference type="EMBL" id="KAJ7546737.1"/>
    </source>
</evidence>
<accession>A0ACC2CYH4</accession>